<gene>
    <name evidence="1" type="ORF">SBAD_LOCUS12515</name>
</gene>
<reference evidence="1 2" key="1">
    <citation type="submission" date="2018-11" db="EMBL/GenBank/DDBJ databases">
        <authorList>
            <consortium name="Pathogen Informatics"/>
        </authorList>
    </citation>
    <scope>NUCLEOTIDE SEQUENCE [LARGE SCALE GENOMIC DNA]</scope>
</reference>
<protein>
    <submittedName>
        <fullName evidence="1">Uncharacterized protein</fullName>
    </submittedName>
</protein>
<evidence type="ECO:0000313" key="2">
    <source>
        <dbReference type="Proteomes" id="UP000270296"/>
    </source>
</evidence>
<evidence type="ECO:0000313" key="1">
    <source>
        <dbReference type="EMBL" id="VDP49159.1"/>
    </source>
</evidence>
<proteinExistence type="predicted"/>
<organism evidence="1 2">
    <name type="scientific">Soboliphyme baturini</name>
    <dbReference type="NCBI Taxonomy" id="241478"/>
    <lineage>
        <taxon>Eukaryota</taxon>
        <taxon>Metazoa</taxon>
        <taxon>Ecdysozoa</taxon>
        <taxon>Nematoda</taxon>
        <taxon>Enoplea</taxon>
        <taxon>Dorylaimia</taxon>
        <taxon>Dioctophymatida</taxon>
        <taxon>Dioctophymatoidea</taxon>
        <taxon>Soboliphymatidae</taxon>
        <taxon>Soboliphyme</taxon>
    </lineage>
</organism>
<dbReference type="AlphaFoldDB" id="A0A3P8HSB8"/>
<keyword evidence="2" id="KW-1185">Reference proteome</keyword>
<dbReference type="EMBL" id="UZAM01018001">
    <property type="protein sequence ID" value="VDP49159.1"/>
    <property type="molecule type" value="Genomic_DNA"/>
</dbReference>
<sequence length="254" mass="28758">MTCSNWCSCFCHHRSPDEHVIACDDDARSDWALALAAGSKSFKIDFPGSVLLGIQTIAEAVRHFLDHRFTVHYVRTLILCFQLAVLLGIYKGSLALSGILLNACDKHVLLQVVTLCLRYLQLIDEENTVVCKTETKHDGFRCCWNCLVCMETLYLVQSSADDAANFDLNRAVASLWHRLYDEFSCLGQFLFPNRDGGVQENTETFAQQCSNCLAETKCFSTQWSTPLPIATLREVLLSRRRYQKEFVVSESTYS</sequence>
<name>A0A3P8HSB8_9BILA</name>
<accession>A0A3P8HSB8</accession>
<dbReference type="Proteomes" id="UP000270296">
    <property type="component" value="Unassembled WGS sequence"/>
</dbReference>